<dbReference type="InterPro" id="IPR013332">
    <property type="entry name" value="KPR_N"/>
</dbReference>
<dbReference type="InterPro" id="IPR003710">
    <property type="entry name" value="ApbA"/>
</dbReference>
<dbReference type="InterPro" id="IPR051402">
    <property type="entry name" value="KPR-Related"/>
</dbReference>
<protein>
    <recommendedName>
        <fullName evidence="4 10">2-dehydropantoate 2-reductase</fullName>
        <ecNumber evidence="3 10">1.1.1.169</ecNumber>
    </recommendedName>
    <alternativeName>
        <fullName evidence="8 10">Ketopantoate reductase</fullName>
    </alternativeName>
</protein>
<evidence type="ECO:0000256" key="5">
    <source>
        <dbReference type="ARBA" id="ARBA00022655"/>
    </source>
</evidence>
<comment type="similarity">
    <text evidence="2 10">Belongs to the ketopantoate reductase family.</text>
</comment>
<keyword evidence="6 10" id="KW-0521">NADP</keyword>
<name>A0A163ZE40_9BRAD</name>
<dbReference type="PANTHER" id="PTHR21708:SF26">
    <property type="entry name" value="2-DEHYDROPANTOATE 2-REDUCTASE"/>
    <property type="match status" value="1"/>
</dbReference>
<evidence type="ECO:0000256" key="8">
    <source>
        <dbReference type="ARBA" id="ARBA00032024"/>
    </source>
</evidence>
<dbReference type="Gene3D" id="1.10.1040.10">
    <property type="entry name" value="N-(1-d-carboxylethyl)-l-norvaline Dehydrogenase, domain 2"/>
    <property type="match status" value="1"/>
</dbReference>
<dbReference type="SUPFAM" id="SSF51735">
    <property type="entry name" value="NAD(P)-binding Rossmann-fold domains"/>
    <property type="match status" value="1"/>
</dbReference>
<dbReference type="Pfam" id="PF08546">
    <property type="entry name" value="ApbA_C"/>
    <property type="match status" value="1"/>
</dbReference>
<dbReference type="Proteomes" id="UP000076574">
    <property type="component" value="Unassembled WGS sequence"/>
</dbReference>
<keyword evidence="14" id="KW-1185">Reference proteome</keyword>
<dbReference type="GO" id="GO:0008677">
    <property type="term" value="F:2-dehydropantoate 2-reductase activity"/>
    <property type="evidence" value="ECO:0007669"/>
    <property type="project" value="UniProtKB-EC"/>
</dbReference>
<dbReference type="GO" id="GO:0015940">
    <property type="term" value="P:pantothenate biosynthetic process"/>
    <property type="evidence" value="ECO:0007669"/>
    <property type="project" value="UniProtKB-UniPathway"/>
</dbReference>
<dbReference type="OrthoDB" id="9796561at2"/>
<evidence type="ECO:0000256" key="1">
    <source>
        <dbReference type="ARBA" id="ARBA00004994"/>
    </source>
</evidence>
<comment type="caution">
    <text evidence="13">The sequence shown here is derived from an EMBL/GenBank/DDBJ whole genome shotgun (WGS) entry which is preliminary data.</text>
</comment>
<evidence type="ECO:0000256" key="2">
    <source>
        <dbReference type="ARBA" id="ARBA00007870"/>
    </source>
</evidence>
<proteinExistence type="inferred from homology"/>
<dbReference type="RefSeq" id="WP_068733673.1">
    <property type="nucleotide sequence ID" value="NZ_LVYV01000012.1"/>
</dbReference>
<evidence type="ECO:0000256" key="3">
    <source>
        <dbReference type="ARBA" id="ARBA00013014"/>
    </source>
</evidence>
<evidence type="ECO:0000256" key="9">
    <source>
        <dbReference type="ARBA" id="ARBA00048793"/>
    </source>
</evidence>
<dbReference type="Pfam" id="PF02558">
    <property type="entry name" value="ApbA"/>
    <property type="match status" value="1"/>
</dbReference>
<dbReference type="PANTHER" id="PTHR21708">
    <property type="entry name" value="PROBABLE 2-DEHYDROPANTOATE 2-REDUCTASE"/>
    <property type="match status" value="1"/>
</dbReference>
<evidence type="ECO:0000256" key="4">
    <source>
        <dbReference type="ARBA" id="ARBA00019465"/>
    </source>
</evidence>
<dbReference type="FunFam" id="1.10.1040.10:FF:000017">
    <property type="entry name" value="2-dehydropantoate 2-reductase"/>
    <property type="match status" value="1"/>
</dbReference>
<dbReference type="EMBL" id="LVYV01000012">
    <property type="protein sequence ID" value="KZD23358.1"/>
    <property type="molecule type" value="Genomic_DNA"/>
</dbReference>
<evidence type="ECO:0000259" key="11">
    <source>
        <dbReference type="Pfam" id="PF02558"/>
    </source>
</evidence>
<dbReference type="InterPro" id="IPR036291">
    <property type="entry name" value="NAD(P)-bd_dom_sf"/>
</dbReference>
<feature type="domain" description="Ketopantoate reductase C-terminal" evidence="12">
    <location>
        <begin position="170"/>
        <end position="292"/>
    </location>
</feature>
<gene>
    <name evidence="13" type="ORF">A4A58_08305</name>
</gene>
<dbReference type="UniPathway" id="UPA00028">
    <property type="reaction ID" value="UER00004"/>
</dbReference>
<dbReference type="InterPro" id="IPR008927">
    <property type="entry name" value="6-PGluconate_DH-like_C_sf"/>
</dbReference>
<evidence type="ECO:0000259" key="12">
    <source>
        <dbReference type="Pfam" id="PF08546"/>
    </source>
</evidence>
<comment type="function">
    <text evidence="10">Catalyzes the NADPH-dependent reduction of ketopantoate into pantoic acid.</text>
</comment>
<feature type="domain" description="Ketopantoate reductase N-terminal" evidence="11">
    <location>
        <begin position="3"/>
        <end position="148"/>
    </location>
</feature>
<dbReference type="GO" id="GO:0005737">
    <property type="term" value="C:cytoplasm"/>
    <property type="evidence" value="ECO:0007669"/>
    <property type="project" value="TreeGrafter"/>
</dbReference>
<comment type="pathway">
    <text evidence="1 10">Cofactor biosynthesis; (R)-pantothenate biosynthesis; (R)-pantoate from 3-methyl-2-oxobutanoate: step 2/2.</text>
</comment>
<evidence type="ECO:0000313" key="14">
    <source>
        <dbReference type="Proteomes" id="UP000076574"/>
    </source>
</evidence>
<comment type="catalytic activity">
    <reaction evidence="9 10">
        <text>(R)-pantoate + NADP(+) = 2-dehydropantoate + NADPH + H(+)</text>
        <dbReference type="Rhea" id="RHEA:16233"/>
        <dbReference type="ChEBI" id="CHEBI:11561"/>
        <dbReference type="ChEBI" id="CHEBI:15378"/>
        <dbReference type="ChEBI" id="CHEBI:15980"/>
        <dbReference type="ChEBI" id="CHEBI:57783"/>
        <dbReference type="ChEBI" id="CHEBI:58349"/>
        <dbReference type="EC" id="1.1.1.169"/>
    </reaction>
</comment>
<dbReference type="NCBIfam" id="TIGR00745">
    <property type="entry name" value="apbA_panE"/>
    <property type="match status" value="1"/>
</dbReference>
<evidence type="ECO:0000313" key="13">
    <source>
        <dbReference type="EMBL" id="KZD23358.1"/>
    </source>
</evidence>
<dbReference type="STRING" id="943830.A4A58_08305"/>
<keyword evidence="5 10" id="KW-0566">Pantothenate biosynthesis</keyword>
<dbReference type="Gene3D" id="3.40.50.720">
    <property type="entry name" value="NAD(P)-binding Rossmann-like Domain"/>
    <property type="match status" value="1"/>
</dbReference>
<reference evidence="13 14" key="1">
    <citation type="submission" date="2016-03" db="EMBL/GenBank/DDBJ databases">
        <title>Microsymbionts genomes from the relict species Vavilovia formosa (Stev.) Fed.</title>
        <authorList>
            <person name="Kopat V."/>
            <person name="Chirak E."/>
            <person name="Kimeklis A."/>
            <person name="Andronov E."/>
        </authorList>
    </citation>
    <scope>NUCLEOTIDE SEQUENCE [LARGE SCALE GENOMIC DNA]</scope>
    <source>
        <strain evidence="13 14">Vaf07</strain>
    </source>
</reference>
<dbReference type="AlphaFoldDB" id="A0A163ZE40"/>
<evidence type="ECO:0000256" key="10">
    <source>
        <dbReference type="RuleBase" id="RU362068"/>
    </source>
</evidence>
<dbReference type="InterPro" id="IPR013752">
    <property type="entry name" value="KPA_reductase"/>
</dbReference>
<dbReference type="SUPFAM" id="SSF48179">
    <property type="entry name" value="6-phosphogluconate dehydrogenase C-terminal domain-like"/>
    <property type="match status" value="1"/>
</dbReference>
<evidence type="ECO:0000256" key="6">
    <source>
        <dbReference type="ARBA" id="ARBA00022857"/>
    </source>
</evidence>
<keyword evidence="7 10" id="KW-0560">Oxidoreductase</keyword>
<evidence type="ECO:0000256" key="7">
    <source>
        <dbReference type="ARBA" id="ARBA00023002"/>
    </source>
</evidence>
<dbReference type="EC" id="1.1.1.169" evidence="3 10"/>
<dbReference type="InterPro" id="IPR013328">
    <property type="entry name" value="6PGD_dom2"/>
</dbReference>
<accession>A0A163ZE40</accession>
<organism evidence="13 14">
    <name type="scientific">Tardiphaga robiniae</name>
    <dbReference type="NCBI Taxonomy" id="943830"/>
    <lineage>
        <taxon>Bacteria</taxon>
        <taxon>Pseudomonadati</taxon>
        <taxon>Pseudomonadota</taxon>
        <taxon>Alphaproteobacteria</taxon>
        <taxon>Hyphomicrobiales</taxon>
        <taxon>Nitrobacteraceae</taxon>
        <taxon>Tardiphaga</taxon>
    </lineage>
</organism>
<sequence>MRIAVIGAGAVGCYYGAKLLRAGHDVTLVGRQTHVDAINARGLRFESAEFDGFIPAKAVTQIADLAPPDLVLFAVKSGDTDSSAAALKPVLKANSIVLSLQNGVDNPQRLRAILSQPVIAAAVYVASEMPAAGHVKHNGRGELIIGASSESEALAKLLCDASVPTAVADNIDAVQWSKLINNCAYNALSAVAGIAYGEMFKVQGVPDIVTNAVTECLAVARACGVSLPPDLLDKTLALAASMPLQQSSTSQDLARGKPSEIDFLNGFIVRKGLEHGIPTPTNHALQVMVKLVERSGSRRS</sequence>